<proteinExistence type="predicted"/>
<organism evidence="2">
    <name type="scientific">marine sediment metagenome</name>
    <dbReference type="NCBI Taxonomy" id="412755"/>
    <lineage>
        <taxon>unclassified sequences</taxon>
        <taxon>metagenomes</taxon>
        <taxon>ecological metagenomes</taxon>
    </lineage>
</organism>
<gene>
    <name evidence="2" type="ORF">S06H3_63829</name>
</gene>
<accession>X1QXI6</accession>
<dbReference type="EMBL" id="BARV01042444">
    <property type="protein sequence ID" value="GAI47999.1"/>
    <property type="molecule type" value="Genomic_DNA"/>
</dbReference>
<protein>
    <submittedName>
        <fullName evidence="2">Uncharacterized protein</fullName>
    </submittedName>
</protein>
<keyword evidence="1" id="KW-0812">Transmembrane</keyword>
<reference evidence="2" key="1">
    <citation type="journal article" date="2014" name="Front. Microbiol.">
        <title>High frequency of phylogenetically diverse reductive dehalogenase-homologous genes in deep subseafloor sedimentary metagenomes.</title>
        <authorList>
            <person name="Kawai M."/>
            <person name="Futagami T."/>
            <person name="Toyoda A."/>
            <person name="Takaki Y."/>
            <person name="Nishi S."/>
            <person name="Hori S."/>
            <person name="Arai W."/>
            <person name="Tsubouchi T."/>
            <person name="Morono Y."/>
            <person name="Uchiyama I."/>
            <person name="Ito T."/>
            <person name="Fujiyama A."/>
            <person name="Inagaki F."/>
            <person name="Takami H."/>
        </authorList>
    </citation>
    <scope>NUCLEOTIDE SEQUENCE</scope>
    <source>
        <strain evidence="2">Expedition CK06-06</strain>
    </source>
</reference>
<name>X1QXI6_9ZZZZ</name>
<dbReference type="AlphaFoldDB" id="X1QXI6"/>
<feature type="transmembrane region" description="Helical" evidence="1">
    <location>
        <begin position="31"/>
        <end position="49"/>
    </location>
</feature>
<evidence type="ECO:0000256" key="1">
    <source>
        <dbReference type="SAM" id="Phobius"/>
    </source>
</evidence>
<comment type="caution">
    <text evidence="2">The sequence shown here is derived from an EMBL/GenBank/DDBJ whole genome shotgun (WGS) entry which is preliminary data.</text>
</comment>
<evidence type="ECO:0000313" key="2">
    <source>
        <dbReference type="EMBL" id="GAI47999.1"/>
    </source>
</evidence>
<keyword evidence="1" id="KW-0472">Membrane</keyword>
<keyword evidence="1" id="KW-1133">Transmembrane helix</keyword>
<feature type="non-terminal residue" evidence="2">
    <location>
        <position position="51"/>
    </location>
</feature>
<sequence length="51" mass="5895">MDIFVEVPHIDYEKLADDRLGEKSDKVQARGGWGIFLHFAGLILRGWYFSP</sequence>